<evidence type="ECO:0000313" key="1">
    <source>
        <dbReference type="EMBL" id="XCP96094.1"/>
    </source>
</evidence>
<dbReference type="AlphaFoldDB" id="A0AAU8NFJ9"/>
<gene>
    <name evidence="1" type="ORF">ABXS70_05105</name>
</gene>
<name>A0AAU8NFJ9_9BACL</name>
<protein>
    <submittedName>
        <fullName evidence="1">Uncharacterized protein</fullName>
    </submittedName>
</protein>
<accession>A0AAU8NFJ9</accession>
<organism evidence="1">
    <name type="scientific">Paenibacillus sp. AN1007</name>
    <dbReference type="NCBI Taxonomy" id="3151385"/>
    <lineage>
        <taxon>Bacteria</taxon>
        <taxon>Bacillati</taxon>
        <taxon>Bacillota</taxon>
        <taxon>Bacilli</taxon>
        <taxon>Bacillales</taxon>
        <taxon>Paenibacillaceae</taxon>
        <taxon>Paenibacillus</taxon>
    </lineage>
</organism>
<dbReference type="EMBL" id="CP159992">
    <property type="protein sequence ID" value="XCP96094.1"/>
    <property type="molecule type" value="Genomic_DNA"/>
</dbReference>
<dbReference type="RefSeq" id="WP_366294365.1">
    <property type="nucleotide sequence ID" value="NZ_CP159992.1"/>
</dbReference>
<proteinExistence type="predicted"/>
<sequence>MERDHRALLLEYGYPQELVNGWSADDCAAEWDEFCSEVIAE</sequence>
<reference evidence="1" key="1">
    <citation type="submission" date="2024-05" db="EMBL/GenBank/DDBJ databases">
        <title>Draft genome assemblies of 36 bacteria isolated from hibernating arctic ground squirrels.</title>
        <authorList>
            <person name="McKee H."/>
            <person name="Mullen L."/>
            <person name="Drown D.M."/>
            <person name="Duddleston K.N."/>
        </authorList>
    </citation>
    <scope>NUCLEOTIDE SEQUENCE</scope>
    <source>
        <strain evidence="1">AN1007</strain>
    </source>
</reference>